<dbReference type="InterPro" id="IPR007197">
    <property type="entry name" value="rSAM"/>
</dbReference>
<dbReference type="Pfam" id="PF00919">
    <property type="entry name" value="UPF0004"/>
    <property type="match status" value="1"/>
</dbReference>
<evidence type="ECO:0000256" key="1">
    <source>
        <dbReference type="ARBA" id="ARBA00001966"/>
    </source>
</evidence>
<dbReference type="RefSeq" id="WP_085864133.1">
    <property type="nucleotide sequence ID" value="NZ_FWFT01000002.1"/>
</dbReference>
<dbReference type="PANTHER" id="PTHR11918:SF45">
    <property type="entry name" value="THREONYLCARBAMOYLADENOSINE TRNA METHYLTHIOTRANSFERASE"/>
    <property type="match status" value="1"/>
</dbReference>
<evidence type="ECO:0000259" key="8">
    <source>
        <dbReference type="PROSITE" id="PS51449"/>
    </source>
</evidence>
<dbReference type="InterPro" id="IPR006638">
    <property type="entry name" value="Elp3/MiaA/NifB-like_rSAM"/>
</dbReference>
<evidence type="ECO:0000256" key="7">
    <source>
        <dbReference type="ARBA" id="ARBA00023014"/>
    </source>
</evidence>
<dbReference type="PROSITE" id="PS51918">
    <property type="entry name" value="RADICAL_SAM"/>
    <property type="match status" value="1"/>
</dbReference>
<keyword evidence="4" id="KW-0949">S-adenosyl-L-methionine</keyword>
<dbReference type="Proteomes" id="UP000193623">
    <property type="component" value="Unassembled WGS sequence"/>
</dbReference>
<comment type="cofactor">
    <cofactor evidence="1">
        <name>[4Fe-4S] cluster</name>
        <dbReference type="ChEBI" id="CHEBI:49883"/>
    </cofactor>
</comment>
<sequence length="420" mass="46235">MNAPKFTTLGCRLNAYETEAMKELAEAAGVRDAMVVNTCAVTAEAVRKAKKEIRKLRRENPDAPLIVTGCAAQTEPETFISMPEVTKVIGNTEKMQASTWAGMAPDLIGTTEPVQVDDIMSVTETAGHLIDGFGTRSRAYVQVQNGCDHRCTFCIIPYGRGNSRSVPAGVVVDQIKRLVDKGYNEVVLTGVDLTSWGADLPAAPKLGDLVMRILKLVPDLPRLRISSIDSIEVDENLMQAIATEPRLMPHLHLSLQHGDDLILKRMKRRHLRDDAIRFSEDARKLRPDMTFGADIIAGFPTETEAHFENSLKLVEDCALTWLHVFPYSPRQGTPAARMPAVNGKDIKARAARLRAAGDAAVAEHLTVQQGRTHQILMENPRMGRTEQFTEVTFDSDQPESQIVTARITGQTDTQLLASSD</sequence>
<gene>
    <name evidence="10" type="primary">mtaB</name>
    <name evidence="10" type="ORF">PSJ8397_01727</name>
</gene>
<dbReference type="PROSITE" id="PS01278">
    <property type="entry name" value="MTTASE_RADICAL"/>
    <property type="match status" value="1"/>
</dbReference>
<dbReference type="PANTHER" id="PTHR11918">
    <property type="entry name" value="RADICAL SAM PROTEINS"/>
    <property type="match status" value="1"/>
</dbReference>
<dbReference type="EMBL" id="FWFT01000002">
    <property type="protein sequence ID" value="SLN34699.1"/>
    <property type="molecule type" value="Genomic_DNA"/>
</dbReference>
<protein>
    <submittedName>
        <fullName evidence="10">Threonylcarbamoyladenosine tRNA methylthiotransferase MtaB</fullName>
        <ecNumber evidence="10">2.-.-.-</ecNumber>
    </submittedName>
</protein>
<evidence type="ECO:0000259" key="9">
    <source>
        <dbReference type="PROSITE" id="PS51918"/>
    </source>
</evidence>
<evidence type="ECO:0000256" key="5">
    <source>
        <dbReference type="ARBA" id="ARBA00022723"/>
    </source>
</evidence>
<keyword evidence="7" id="KW-0411">Iron-sulfur</keyword>
<dbReference type="InterPro" id="IPR013848">
    <property type="entry name" value="Methylthiotransferase_N"/>
</dbReference>
<dbReference type="SFLD" id="SFLDS00029">
    <property type="entry name" value="Radical_SAM"/>
    <property type="match status" value="1"/>
</dbReference>
<accession>A0A1Y5S892</accession>
<dbReference type="PROSITE" id="PS51449">
    <property type="entry name" value="MTTASE_N"/>
    <property type="match status" value="1"/>
</dbReference>
<evidence type="ECO:0000256" key="3">
    <source>
        <dbReference type="ARBA" id="ARBA00022679"/>
    </source>
</evidence>
<dbReference type="InterPro" id="IPR058240">
    <property type="entry name" value="rSAM_sf"/>
</dbReference>
<feature type="domain" description="Radical SAM core" evidence="9">
    <location>
        <begin position="133"/>
        <end position="363"/>
    </location>
</feature>
<dbReference type="InterPro" id="IPR005839">
    <property type="entry name" value="Methylthiotransferase"/>
</dbReference>
<keyword evidence="6" id="KW-0408">Iron</keyword>
<dbReference type="GO" id="GO:0035598">
    <property type="term" value="F:tRNA (N(6)-L-threonylcarbamoyladenosine(37)-C(2))-methylthiotransferase activity"/>
    <property type="evidence" value="ECO:0007669"/>
    <property type="project" value="TreeGrafter"/>
</dbReference>
<dbReference type="InterPro" id="IPR023404">
    <property type="entry name" value="rSAM_horseshoe"/>
</dbReference>
<dbReference type="InterPro" id="IPR038135">
    <property type="entry name" value="Methylthiotransferase_N_sf"/>
</dbReference>
<feature type="domain" description="MTTase N-terminal" evidence="8">
    <location>
        <begin position="2"/>
        <end position="113"/>
    </location>
</feature>
<dbReference type="Gene3D" id="3.80.30.20">
    <property type="entry name" value="tm_1862 like domain"/>
    <property type="match status" value="1"/>
</dbReference>
<evidence type="ECO:0000313" key="11">
    <source>
        <dbReference type="Proteomes" id="UP000193623"/>
    </source>
</evidence>
<dbReference type="CDD" id="cd01335">
    <property type="entry name" value="Radical_SAM"/>
    <property type="match status" value="1"/>
</dbReference>
<dbReference type="Pfam" id="PF04055">
    <property type="entry name" value="Radical_SAM"/>
    <property type="match status" value="1"/>
</dbReference>
<dbReference type="SUPFAM" id="SSF102114">
    <property type="entry name" value="Radical SAM enzymes"/>
    <property type="match status" value="1"/>
</dbReference>
<dbReference type="NCBIfam" id="TIGR01579">
    <property type="entry name" value="MiaB-like-C"/>
    <property type="match status" value="1"/>
</dbReference>
<evidence type="ECO:0000256" key="6">
    <source>
        <dbReference type="ARBA" id="ARBA00023004"/>
    </source>
</evidence>
<proteinExistence type="predicted"/>
<dbReference type="GO" id="GO:0046872">
    <property type="term" value="F:metal ion binding"/>
    <property type="evidence" value="ECO:0007669"/>
    <property type="project" value="UniProtKB-KW"/>
</dbReference>
<dbReference type="InterPro" id="IPR020612">
    <property type="entry name" value="Methylthiotransferase_CS"/>
</dbReference>
<dbReference type="EC" id="2.-.-.-" evidence="10"/>
<organism evidence="10 11">
    <name type="scientific">Pseudooctadecabacter jejudonensis</name>
    <dbReference type="NCBI Taxonomy" id="1391910"/>
    <lineage>
        <taxon>Bacteria</taxon>
        <taxon>Pseudomonadati</taxon>
        <taxon>Pseudomonadota</taxon>
        <taxon>Alphaproteobacteria</taxon>
        <taxon>Rhodobacterales</taxon>
        <taxon>Paracoccaceae</taxon>
        <taxon>Pseudooctadecabacter</taxon>
    </lineage>
</organism>
<dbReference type="SMART" id="SM00729">
    <property type="entry name" value="Elp3"/>
    <property type="match status" value="1"/>
</dbReference>
<keyword evidence="3 10" id="KW-0808">Transferase</keyword>
<name>A0A1Y5S892_9RHOB</name>
<dbReference type="AlphaFoldDB" id="A0A1Y5S892"/>
<reference evidence="10 11" key="1">
    <citation type="submission" date="2017-03" db="EMBL/GenBank/DDBJ databases">
        <authorList>
            <person name="Afonso C.L."/>
            <person name="Miller P.J."/>
            <person name="Scott M.A."/>
            <person name="Spackman E."/>
            <person name="Goraichik I."/>
            <person name="Dimitrov K.M."/>
            <person name="Suarez D.L."/>
            <person name="Swayne D.E."/>
        </authorList>
    </citation>
    <scope>NUCLEOTIDE SEQUENCE [LARGE SCALE GENOMIC DNA]</scope>
    <source>
        <strain evidence="10 11">CECT 8397</strain>
    </source>
</reference>
<evidence type="ECO:0000313" key="10">
    <source>
        <dbReference type="EMBL" id="SLN34699.1"/>
    </source>
</evidence>
<dbReference type="Gene3D" id="3.40.50.12160">
    <property type="entry name" value="Methylthiotransferase, N-terminal domain"/>
    <property type="match status" value="1"/>
</dbReference>
<dbReference type="NCBIfam" id="TIGR00089">
    <property type="entry name" value="MiaB/RimO family radical SAM methylthiotransferase"/>
    <property type="match status" value="1"/>
</dbReference>
<dbReference type="SFLD" id="SFLDG01082">
    <property type="entry name" value="B12-binding_domain_containing"/>
    <property type="match status" value="1"/>
</dbReference>
<evidence type="ECO:0000256" key="2">
    <source>
        <dbReference type="ARBA" id="ARBA00022485"/>
    </source>
</evidence>
<keyword evidence="2" id="KW-0004">4Fe-4S</keyword>
<keyword evidence="5" id="KW-0479">Metal-binding</keyword>
<dbReference type="GO" id="GO:0051539">
    <property type="term" value="F:4 iron, 4 sulfur cluster binding"/>
    <property type="evidence" value="ECO:0007669"/>
    <property type="project" value="UniProtKB-KW"/>
</dbReference>
<keyword evidence="11" id="KW-1185">Reference proteome</keyword>
<evidence type="ECO:0000256" key="4">
    <source>
        <dbReference type="ARBA" id="ARBA00022691"/>
    </source>
</evidence>
<dbReference type="OrthoDB" id="9805215at2"/>
<dbReference type="InterPro" id="IPR006467">
    <property type="entry name" value="MiaB-like_bact"/>
</dbReference>